<reference evidence="11" key="2">
    <citation type="submission" date="2023-09" db="EMBL/GenBank/DDBJ databases">
        <title>Acinetobacter soli.</title>
        <authorList>
            <person name="Kim B."/>
            <person name="Kim D."/>
            <person name="Park D."/>
        </authorList>
    </citation>
    <scope>NUCLEOTIDE SEQUENCE</scope>
    <source>
        <strain evidence="11">2023.05</strain>
    </source>
</reference>
<dbReference type="SUPFAM" id="SSF53633">
    <property type="entry name" value="Carbamate kinase-like"/>
    <property type="match status" value="1"/>
</dbReference>
<dbReference type="EMBL" id="CP016896">
    <property type="protein sequence ID" value="APV34803.1"/>
    <property type="molecule type" value="Genomic_DNA"/>
</dbReference>
<keyword evidence="7 8" id="KW-0067">ATP-binding</keyword>
<dbReference type="InterPro" id="IPR041739">
    <property type="entry name" value="G5K_ProB"/>
</dbReference>
<feature type="binding site" evidence="8">
    <location>
        <begin position="179"/>
        <end position="180"/>
    </location>
    <ligand>
        <name>ATP</name>
        <dbReference type="ChEBI" id="CHEBI:30616"/>
    </ligand>
</feature>
<feature type="binding site" evidence="8">
    <location>
        <position position="20"/>
    </location>
    <ligand>
        <name>ATP</name>
        <dbReference type="ChEBI" id="CHEBI:30616"/>
    </ligand>
</feature>
<evidence type="ECO:0000256" key="2">
    <source>
        <dbReference type="ARBA" id="ARBA00022605"/>
    </source>
</evidence>
<dbReference type="EC" id="2.7.2.11" evidence="8"/>
<dbReference type="PROSITE" id="PS50890">
    <property type="entry name" value="PUA"/>
    <property type="match status" value="1"/>
</dbReference>
<dbReference type="PANTHER" id="PTHR43654:SF1">
    <property type="entry name" value="ISOPENTENYL PHOSPHATE KINASE"/>
    <property type="match status" value="1"/>
</dbReference>
<dbReference type="InterPro" id="IPR001048">
    <property type="entry name" value="Asp/Glu/Uridylate_kinase"/>
</dbReference>
<dbReference type="GO" id="GO:0005524">
    <property type="term" value="F:ATP binding"/>
    <property type="evidence" value="ECO:0007669"/>
    <property type="project" value="UniProtKB-KW"/>
</dbReference>
<evidence type="ECO:0000313" key="11">
    <source>
        <dbReference type="EMBL" id="WND04373.1"/>
    </source>
</evidence>
<dbReference type="InterPro" id="IPR002478">
    <property type="entry name" value="PUA"/>
</dbReference>
<evidence type="ECO:0000256" key="4">
    <source>
        <dbReference type="ARBA" id="ARBA00022679"/>
    </source>
</evidence>
<accession>A0A1P8EF17</accession>
<keyword evidence="5 8" id="KW-0547">Nucleotide-binding</keyword>
<dbReference type="CDD" id="cd21157">
    <property type="entry name" value="PUA_G5K"/>
    <property type="match status" value="1"/>
</dbReference>
<evidence type="ECO:0000259" key="9">
    <source>
        <dbReference type="SMART" id="SM00359"/>
    </source>
</evidence>
<evidence type="ECO:0000256" key="5">
    <source>
        <dbReference type="ARBA" id="ARBA00022741"/>
    </source>
</evidence>
<keyword evidence="3 8" id="KW-0641">Proline biosynthesis</keyword>
<dbReference type="GO" id="GO:0003723">
    <property type="term" value="F:RNA binding"/>
    <property type="evidence" value="ECO:0007669"/>
    <property type="project" value="InterPro"/>
</dbReference>
<comment type="subcellular location">
    <subcellularLocation>
        <location evidence="8">Cytoplasm</location>
    </subcellularLocation>
</comment>
<keyword evidence="1 8" id="KW-0963">Cytoplasm</keyword>
<dbReference type="InterPro" id="IPR019797">
    <property type="entry name" value="Glutamate_5-kinase_CS"/>
</dbReference>
<dbReference type="PIRSF" id="PIRSF000729">
    <property type="entry name" value="GK"/>
    <property type="match status" value="1"/>
</dbReference>
<proteinExistence type="inferred from homology"/>
<keyword evidence="4 8" id="KW-0808">Transferase</keyword>
<comment type="similarity">
    <text evidence="8">Belongs to the glutamate 5-kinase family.</text>
</comment>
<comment type="catalytic activity">
    <reaction evidence="8">
        <text>L-glutamate + ATP = L-glutamyl 5-phosphate + ADP</text>
        <dbReference type="Rhea" id="RHEA:14877"/>
        <dbReference type="ChEBI" id="CHEBI:29985"/>
        <dbReference type="ChEBI" id="CHEBI:30616"/>
        <dbReference type="ChEBI" id="CHEBI:58274"/>
        <dbReference type="ChEBI" id="CHEBI:456216"/>
        <dbReference type="EC" id="2.7.2.11"/>
    </reaction>
</comment>
<gene>
    <name evidence="8 11" type="primary">proB</name>
    <name evidence="10" type="ORF">BEN76_01720</name>
    <name evidence="11" type="ORF">RHP80_09020</name>
</gene>
<dbReference type="InterPro" id="IPR001057">
    <property type="entry name" value="Glu/AcGlu_kinase"/>
</dbReference>
<dbReference type="GO" id="GO:0005829">
    <property type="term" value="C:cytosol"/>
    <property type="evidence" value="ECO:0007669"/>
    <property type="project" value="TreeGrafter"/>
</dbReference>
<dbReference type="SMART" id="SM00359">
    <property type="entry name" value="PUA"/>
    <property type="match status" value="1"/>
</dbReference>
<comment type="caution">
    <text evidence="8">Lacks conserved residue(s) required for the propagation of feature annotation.</text>
</comment>
<feature type="binding site" evidence="8">
    <location>
        <position position="159"/>
    </location>
    <ligand>
        <name>substrate</name>
    </ligand>
</feature>
<evidence type="ECO:0000256" key="3">
    <source>
        <dbReference type="ARBA" id="ARBA00022650"/>
    </source>
</evidence>
<dbReference type="PANTHER" id="PTHR43654">
    <property type="entry name" value="GLUTAMATE 5-KINASE"/>
    <property type="match status" value="1"/>
</dbReference>
<dbReference type="Pfam" id="PF01472">
    <property type="entry name" value="PUA"/>
    <property type="match status" value="1"/>
</dbReference>
<dbReference type="InterPro" id="IPR015947">
    <property type="entry name" value="PUA-like_sf"/>
</dbReference>
<dbReference type="FunFam" id="3.40.1160.10:FF:000018">
    <property type="entry name" value="Glutamate 5-kinase"/>
    <property type="match status" value="1"/>
</dbReference>
<comment type="pathway">
    <text evidence="8">Amino-acid biosynthesis; L-proline biosynthesis; L-glutamate 5-semialdehyde from L-glutamate: step 1/2.</text>
</comment>
<dbReference type="RefSeq" id="WP_004939200.1">
    <property type="nucleotide sequence ID" value="NZ_BBNM01000001.1"/>
</dbReference>
<dbReference type="SUPFAM" id="SSF88697">
    <property type="entry name" value="PUA domain-like"/>
    <property type="match status" value="1"/>
</dbReference>
<organism evidence="10 12">
    <name type="scientific">Acinetobacter soli</name>
    <dbReference type="NCBI Taxonomy" id="487316"/>
    <lineage>
        <taxon>Bacteria</taxon>
        <taxon>Pseudomonadati</taxon>
        <taxon>Pseudomonadota</taxon>
        <taxon>Gammaproteobacteria</taxon>
        <taxon>Moraxellales</taxon>
        <taxon>Moraxellaceae</taxon>
        <taxon>Acinetobacter</taxon>
    </lineage>
</organism>
<evidence type="ECO:0000256" key="6">
    <source>
        <dbReference type="ARBA" id="ARBA00022777"/>
    </source>
</evidence>
<dbReference type="CDD" id="cd04242">
    <property type="entry name" value="AAK_G5K_ProB"/>
    <property type="match status" value="1"/>
</dbReference>
<evidence type="ECO:0000256" key="1">
    <source>
        <dbReference type="ARBA" id="ARBA00022490"/>
    </source>
</evidence>
<dbReference type="Proteomes" id="UP001256400">
    <property type="component" value="Chromosome"/>
</dbReference>
<keyword evidence="6 8" id="KW-0418">Kinase</keyword>
<reference evidence="10 12" key="1">
    <citation type="submission" date="2016-08" db="EMBL/GenBank/DDBJ databases">
        <title>Complete genome sequence of Acinetobacter baylyi strain GFJ2.</title>
        <authorList>
            <person name="Tabata M."/>
            <person name="Kuboki S."/>
            <person name="Gibu N."/>
            <person name="Kinouchi Y."/>
            <person name="Vangnai A."/>
            <person name="Kasai D."/>
            <person name="Fukuda M."/>
        </authorList>
    </citation>
    <scope>NUCLEOTIDE SEQUENCE [LARGE SCALE GENOMIC DNA]</scope>
    <source>
        <strain evidence="10 12">GFJ2</strain>
    </source>
</reference>
<dbReference type="HAMAP" id="MF_00456">
    <property type="entry name" value="ProB"/>
    <property type="match status" value="1"/>
</dbReference>
<dbReference type="UniPathway" id="UPA00098">
    <property type="reaction ID" value="UER00359"/>
</dbReference>
<evidence type="ECO:0000256" key="8">
    <source>
        <dbReference type="HAMAP-Rule" id="MF_00456"/>
    </source>
</evidence>
<dbReference type="EMBL" id="CP134206">
    <property type="protein sequence ID" value="WND04373.1"/>
    <property type="molecule type" value="Genomic_DNA"/>
</dbReference>
<dbReference type="InterPro" id="IPR011529">
    <property type="entry name" value="Glu_5kinase"/>
</dbReference>
<feature type="binding site" evidence="8">
    <location>
        <position position="60"/>
    </location>
    <ligand>
        <name>substrate</name>
    </ligand>
</feature>
<dbReference type="InterPro" id="IPR005715">
    <property type="entry name" value="Glu_5kinase/COase_Synthase"/>
</dbReference>
<keyword evidence="2 8" id="KW-0028">Amino-acid biosynthesis</keyword>
<sequence length="377" mass="40888">MIEVIDGQRQLKACKRIVVKIGSSLLTANGQGLDLDAISHWATQIADLHTAGHEIILVSSGAVAEGMVRMKLSSRPTDLPSLQACAAIGQMGLIHTWSSVLDKHSIQTAQVLLTHDDLADRRRYLNSCDALQNLIEWRVIPVINENDTVSTDEIRFGDNDTLAAMVAGQVHADLLIILTDQQGMFDSDPRNNPEAKLLTIVNALDDRLFEMAGGGGVLGRGGMVTKVRAARLAAKSGCPTLIASGESDRVLSRLMAGEMLGTLFSTDKDRMTAHQQWLAAHLQTAGRLVIDDGAVDAIKQRHRSLLPVGVKAVEGHFNRGDVVECVDQLGQRIAVGRVNFSSRSAEIIKGLASDKVYQVLGEARSLEMIHRNHMAIY</sequence>
<dbReference type="InterPro" id="IPR036393">
    <property type="entry name" value="AceGlu_kinase-like_sf"/>
</dbReference>
<comment type="function">
    <text evidence="8">Catalyzes the transfer of a phosphate group to glutamate to form L-glutamate 5-phosphate.</text>
</comment>
<evidence type="ECO:0000256" key="7">
    <source>
        <dbReference type="ARBA" id="ARBA00022840"/>
    </source>
</evidence>
<dbReference type="KEGG" id="asol:BEN76_01720"/>
<dbReference type="GO" id="GO:0004349">
    <property type="term" value="F:glutamate 5-kinase activity"/>
    <property type="evidence" value="ECO:0007669"/>
    <property type="project" value="UniProtKB-UniRule"/>
</dbReference>
<name>A0A1P8EF17_9GAMM</name>
<dbReference type="Gene3D" id="3.40.1160.10">
    <property type="entry name" value="Acetylglutamate kinase-like"/>
    <property type="match status" value="2"/>
</dbReference>
<dbReference type="GO" id="GO:0055129">
    <property type="term" value="P:L-proline biosynthetic process"/>
    <property type="evidence" value="ECO:0007669"/>
    <property type="project" value="UniProtKB-UniRule"/>
</dbReference>
<evidence type="ECO:0000313" key="10">
    <source>
        <dbReference type="EMBL" id="APV34803.1"/>
    </source>
</evidence>
<dbReference type="InterPro" id="IPR036974">
    <property type="entry name" value="PUA_sf"/>
</dbReference>
<dbReference type="Gene3D" id="2.30.130.10">
    <property type="entry name" value="PUA domain"/>
    <property type="match status" value="1"/>
</dbReference>
<dbReference type="STRING" id="487316.BEN76_01720"/>
<dbReference type="AlphaFoldDB" id="A0A1P8EF17"/>
<dbReference type="PRINTS" id="PR00474">
    <property type="entry name" value="GLU5KINASE"/>
</dbReference>
<feature type="domain" description="PUA" evidence="9">
    <location>
        <begin position="286"/>
        <end position="360"/>
    </location>
</feature>
<dbReference type="PROSITE" id="PS00902">
    <property type="entry name" value="GLUTAMATE_5_KINASE"/>
    <property type="match status" value="1"/>
</dbReference>
<dbReference type="Proteomes" id="UP000185674">
    <property type="component" value="Chromosome"/>
</dbReference>
<feature type="binding site" evidence="8">
    <location>
        <position position="147"/>
    </location>
    <ligand>
        <name>substrate</name>
    </ligand>
</feature>
<dbReference type="NCBIfam" id="TIGR01027">
    <property type="entry name" value="proB"/>
    <property type="match status" value="1"/>
</dbReference>
<dbReference type="Pfam" id="PF00696">
    <property type="entry name" value="AA_kinase"/>
    <property type="match status" value="1"/>
</dbReference>
<evidence type="ECO:0000313" key="12">
    <source>
        <dbReference type="Proteomes" id="UP000185674"/>
    </source>
</evidence>
<dbReference type="eggNOG" id="COG0263">
    <property type="taxonomic scope" value="Bacteria"/>
</dbReference>
<protein>
    <recommendedName>
        <fullName evidence="8">Glutamate 5-kinase</fullName>
        <ecNumber evidence="8">2.7.2.11</ecNumber>
    </recommendedName>
    <alternativeName>
        <fullName evidence="8">Gamma-glutamyl kinase</fullName>
        <shortName evidence="8">GK</shortName>
    </alternativeName>
</protein>